<name>A0A679J364_9HYPH</name>
<reference evidence="1" key="1">
    <citation type="submission" date="2019-12" db="EMBL/GenBank/DDBJ databases">
        <authorList>
            <person name="Cremers G."/>
        </authorList>
    </citation>
    <scope>NUCLEOTIDE SEQUENCE</scope>
    <source>
        <strain evidence="1">Mbul1</strain>
    </source>
</reference>
<sequence>MNSATTPDPGSQPHEHRVTAYFDLREGLADTYRPTTERVRVAKDAGAKIGDIAFEGAAIGAWSNCPTSAPVGQIEGLHERRMAGSS</sequence>
<gene>
    <name evidence="1" type="ORF">MBUL_03193</name>
</gene>
<dbReference type="EMBL" id="LR743504">
    <property type="protein sequence ID" value="CAA2105439.1"/>
    <property type="molecule type" value="Genomic_DNA"/>
</dbReference>
<protein>
    <submittedName>
        <fullName evidence="1">Uncharacterized protein</fullName>
    </submittedName>
</protein>
<accession>A0A679J364</accession>
<proteinExistence type="predicted"/>
<dbReference type="AlphaFoldDB" id="A0A679J364"/>
<evidence type="ECO:0000313" key="1">
    <source>
        <dbReference type="EMBL" id="CAA2105439.1"/>
    </source>
</evidence>
<organism evidence="1">
    <name type="scientific">Methylobacterium bullatum</name>
    <dbReference type="NCBI Taxonomy" id="570505"/>
    <lineage>
        <taxon>Bacteria</taxon>
        <taxon>Pseudomonadati</taxon>
        <taxon>Pseudomonadota</taxon>
        <taxon>Alphaproteobacteria</taxon>
        <taxon>Hyphomicrobiales</taxon>
        <taxon>Methylobacteriaceae</taxon>
        <taxon>Methylobacterium</taxon>
    </lineage>
</organism>